<dbReference type="RefSeq" id="WP_212533964.1">
    <property type="nucleotide sequence ID" value="NZ_JAGSOG010000479.1"/>
</dbReference>
<keyword evidence="2" id="KW-1185">Reference proteome</keyword>
<proteinExistence type="predicted"/>
<name>A0A941IS46_9ACTN</name>
<sequence length="190" mass="20861">MTYTFRAGPDRTVQADLEQAVAQLLVQLFGEMIELLGPTESSAKPTTADPLAVELGLDDLGAEQPSVLPQDPALARLFPNAYPEDEQASAEFRRYTESDLRSGKRDRIRRALETLGTGQGGKFDMDEEQAQCWLGALNDLRLVLGARFGLSDDGQEPGGDLAPEDPMQVLVPAYYYLGYLQESLIEALPR</sequence>
<evidence type="ECO:0000313" key="2">
    <source>
        <dbReference type="Proteomes" id="UP000675781"/>
    </source>
</evidence>
<accession>A0A941IS46</accession>
<gene>
    <name evidence="1" type="ORF">KDL01_40145</name>
</gene>
<dbReference type="EMBL" id="JAGSOG010000479">
    <property type="protein sequence ID" value="MBR7839535.1"/>
    <property type="molecule type" value="Genomic_DNA"/>
</dbReference>
<organism evidence="1 2">
    <name type="scientific">Actinospica durhamensis</name>
    <dbReference type="NCBI Taxonomy" id="1508375"/>
    <lineage>
        <taxon>Bacteria</taxon>
        <taxon>Bacillati</taxon>
        <taxon>Actinomycetota</taxon>
        <taxon>Actinomycetes</taxon>
        <taxon>Catenulisporales</taxon>
        <taxon>Actinospicaceae</taxon>
        <taxon>Actinospica</taxon>
    </lineage>
</organism>
<comment type="caution">
    <text evidence="1">The sequence shown here is derived from an EMBL/GenBank/DDBJ whole genome shotgun (WGS) entry which is preliminary data.</text>
</comment>
<dbReference type="Pfam" id="PF09438">
    <property type="entry name" value="DUF2017"/>
    <property type="match status" value="1"/>
</dbReference>
<reference evidence="1" key="1">
    <citation type="submission" date="2021-04" db="EMBL/GenBank/DDBJ databases">
        <title>Genome based classification of Actinospica acidithermotolerans sp. nov., an actinobacterium isolated from an Indonesian hot spring.</title>
        <authorList>
            <person name="Kusuma A.B."/>
            <person name="Putra K.E."/>
            <person name="Nafisah S."/>
            <person name="Loh J."/>
            <person name="Nouioui I."/>
            <person name="Goodfellow M."/>
        </authorList>
    </citation>
    <scope>NUCLEOTIDE SEQUENCE</scope>
    <source>
        <strain evidence="1">CSCA 57</strain>
    </source>
</reference>
<protein>
    <submittedName>
        <fullName evidence="1">DUF2017 domain-containing protein</fullName>
    </submittedName>
</protein>
<dbReference type="Proteomes" id="UP000675781">
    <property type="component" value="Unassembled WGS sequence"/>
</dbReference>
<dbReference type="InterPro" id="IPR018561">
    <property type="entry name" value="AosR"/>
</dbReference>
<evidence type="ECO:0000313" key="1">
    <source>
        <dbReference type="EMBL" id="MBR7839535.1"/>
    </source>
</evidence>
<dbReference type="AlphaFoldDB" id="A0A941IS46"/>